<dbReference type="AlphaFoldDB" id="A0A2A6FU04"/>
<evidence type="ECO:0000313" key="2">
    <source>
        <dbReference type="Proteomes" id="UP000219994"/>
    </source>
</evidence>
<accession>A0A2A6FU04</accession>
<name>A0A2A6FU04_9MICO</name>
<proteinExistence type="predicted"/>
<reference evidence="2" key="1">
    <citation type="submission" date="2017-03" db="EMBL/GenBank/DDBJ databases">
        <authorList>
            <person name="Lund M.B."/>
        </authorList>
    </citation>
    <scope>NUCLEOTIDE SEQUENCE [LARGE SCALE GENOMIC DNA]</scope>
</reference>
<evidence type="ECO:0008006" key="3">
    <source>
        <dbReference type="Google" id="ProtNLM"/>
    </source>
</evidence>
<gene>
    <name evidence="1" type="ORF">B5766_02855</name>
</gene>
<protein>
    <recommendedName>
        <fullName evidence="3">Molybdopterin synthase sulfur carrier subunit</fullName>
    </recommendedName>
</protein>
<organism evidence="1 2">
    <name type="scientific">Candidatus Lumbricidiphila eiseniae</name>
    <dbReference type="NCBI Taxonomy" id="1969409"/>
    <lineage>
        <taxon>Bacteria</taxon>
        <taxon>Bacillati</taxon>
        <taxon>Actinomycetota</taxon>
        <taxon>Actinomycetes</taxon>
        <taxon>Micrococcales</taxon>
        <taxon>Microbacteriaceae</taxon>
        <taxon>Candidatus Lumbricidiphila</taxon>
    </lineage>
</organism>
<comment type="caution">
    <text evidence="1">The sequence shown here is derived from an EMBL/GenBank/DDBJ whole genome shotgun (WGS) entry which is preliminary data.</text>
</comment>
<evidence type="ECO:0000313" key="1">
    <source>
        <dbReference type="EMBL" id="PDQ36091.1"/>
    </source>
</evidence>
<dbReference type="EMBL" id="NAEP01000023">
    <property type="protein sequence ID" value="PDQ36091.1"/>
    <property type="molecule type" value="Genomic_DNA"/>
</dbReference>
<sequence>MTYREILDDAAGQYPPLLPYVGGGQIPLAASVVLFADGRQVEDVTAAVPGPIAELRIVLPSSGG</sequence>
<dbReference type="Proteomes" id="UP000219994">
    <property type="component" value="Unassembled WGS sequence"/>
</dbReference>